<dbReference type="GO" id="GO:0003677">
    <property type="term" value="F:DNA binding"/>
    <property type="evidence" value="ECO:0007669"/>
    <property type="project" value="InterPro"/>
</dbReference>
<evidence type="ECO:0000259" key="2">
    <source>
        <dbReference type="PROSITE" id="PS51832"/>
    </source>
</evidence>
<dbReference type="InterPro" id="IPR037522">
    <property type="entry name" value="HD_GYP_dom"/>
</dbReference>
<dbReference type="CDD" id="cd00077">
    <property type="entry name" value="HDc"/>
    <property type="match status" value="1"/>
</dbReference>
<dbReference type="CDD" id="cd06170">
    <property type="entry name" value="LuxR_C_like"/>
    <property type="match status" value="1"/>
</dbReference>
<dbReference type="PROSITE" id="PS51832">
    <property type="entry name" value="HD_GYP"/>
    <property type="match status" value="2"/>
</dbReference>
<dbReference type="PANTHER" id="PTHR45228">
    <property type="entry name" value="CYCLIC DI-GMP PHOSPHODIESTERASE TM_0186-RELATED"/>
    <property type="match status" value="1"/>
</dbReference>
<proteinExistence type="predicted"/>
<dbReference type="PROSITE" id="PS50043">
    <property type="entry name" value="HTH_LUXR_2"/>
    <property type="match status" value="1"/>
</dbReference>
<protein>
    <submittedName>
        <fullName evidence="3">HD domain-containing protein</fullName>
    </submittedName>
</protein>
<reference evidence="3 4" key="1">
    <citation type="submission" date="2019-09" db="EMBL/GenBank/DDBJ databases">
        <title>Nocardioides panacisoli sp. nov., isolated from the soil of a ginseng field.</title>
        <authorList>
            <person name="Cho C."/>
        </authorList>
    </citation>
    <scope>NUCLEOTIDE SEQUENCE [LARGE SCALE GENOMIC DNA]</scope>
    <source>
        <strain evidence="3 4">BN140041</strain>
    </source>
</reference>
<dbReference type="Proteomes" id="UP000324351">
    <property type="component" value="Unassembled WGS sequence"/>
</dbReference>
<dbReference type="Gene3D" id="1.10.3210.10">
    <property type="entry name" value="Hypothetical protein af1432"/>
    <property type="match status" value="2"/>
</dbReference>
<gene>
    <name evidence="3" type="ORF">F0U47_14135</name>
</gene>
<dbReference type="Pfam" id="PF00196">
    <property type="entry name" value="GerE"/>
    <property type="match status" value="1"/>
</dbReference>
<name>A0A5B1M1V2_9ACTN</name>
<dbReference type="SUPFAM" id="SSF46894">
    <property type="entry name" value="C-terminal effector domain of the bipartite response regulators"/>
    <property type="match status" value="1"/>
</dbReference>
<evidence type="ECO:0000259" key="1">
    <source>
        <dbReference type="PROSITE" id="PS50043"/>
    </source>
</evidence>
<accession>A0A5B1M1V2</accession>
<dbReference type="InterPro" id="IPR016032">
    <property type="entry name" value="Sig_transdc_resp-reg_C-effctor"/>
</dbReference>
<reference evidence="3 4" key="2">
    <citation type="submission" date="2019-09" db="EMBL/GenBank/DDBJ databases">
        <authorList>
            <person name="Jin C."/>
        </authorList>
    </citation>
    <scope>NUCLEOTIDE SEQUENCE [LARGE SCALE GENOMIC DNA]</scope>
    <source>
        <strain evidence="3 4">BN140041</strain>
    </source>
</reference>
<dbReference type="Gene3D" id="1.10.10.10">
    <property type="entry name" value="Winged helix-like DNA-binding domain superfamily/Winged helix DNA-binding domain"/>
    <property type="match status" value="1"/>
</dbReference>
<feature type="domain" description="HTH luxR-type" evidence="1">
    <location>
        <begin position="419"/>
        <end position="484"/>
    </location>
</feature>
<dbReference type="InterPro" id="IPR036388">
    <property type="entry name" value="WH-like_DNA-bd_sf"/>
</dbReference>
<sequence length="494" mass="52902">MEHVLRSWAIASRLGDHVGVAREERGALYYVATLAWVGCVADTPEVAAWFDDDIAFRADSYQVDFSGLPMLGFMLRHVGTGGPAIRRLRLAGRLVATGGSGIQRGLMSHCLTTAQMAERLGLGPEVSGPLQQMFTRWDGRGVPDDVGGDQIALSMRLFHLADTVEVHHRENGTDAAIAVARARQGTHFDPAVVDAFCAHADEVLGDLSAVDDWSHLVAGEPGLQRRLTERELDTALEAMADFTDLRSPSRAGHSRGVAALVAQAAADTGLAPADVVLVRRAALLHDIGLHAVPATILDADGALTDTESERLRMHTYYTERMLARPPELARIGAIASMAQERCDGSGHHRGLSGPAIPVTGRLLAAGCAFRTLTEAREQRAPMTARDAAVELRAEVRAGRLDADAVDAVIAAAGQGRGKRRSGPAGLTPREIEVLRLLARGASTREVARRLGITSKTAETHIERIYAKTGATTRSTVTLFAMKNGLLDNFEPLEP</sequence>
<dbReference type="EMBL" id="VUJW01000008">
    <property type="protein sequence ID" value="KAA1426626.1"/>
    <property type="molecule type" value="Genomic_DNA"/>
</dbReference>
<dbReference type="InterPro" id="IPR052020">
    <property type="entry name" value="Cyclic_di-GMP/3'3'-cGAMP_PDE"/>
</dbReference>
<dbReference type="AlphaFoldDB" id="A0A5B1M1V2"/>
<dbReference type="SMART" id="SM00421">
    <property type="entry name" value="HTH_LUXR"/>
    <property type="match status" value="1"/>
</dbReference>
<feature type="domain" description="HD-GYP" evidence="2">
    <location>
        <begin position="228"/>
        <end position="424"/>
    </location>
</feature>
<dbReference type="SUPFAM" id="SSF109604">
    <property type="entry name" value="HD-domain/PDEase-like"/>
    <property type="match status" value="1"/>
</dbReference>
<keyword evidence="4" id="KW-1185">Reference proteome</keyword>
<feature type="domain" description="HD-GYP" evidence="2">
    <location>
        <begin position="1"/>
        <end position="212"/>
    </location>
</feature>
<evidence type="ECO:0000313" key="4">
    <source>
        <dbReference type="Proteomes" id="UP000324351"/>
    </source>
</evidence>
<dbReference type="InterPro" id="IPR003607">
    <property type="entry name" value="HD/PDEase_dom"/>
</dbReference>
<evidence type="ECO:0000313" key="3">
    <source>
        <dbReference type="EMBL" id="KAA1426626.1"/>
    </source>
</evidence>
<dbReference type="Pfam" id="PF13487">
    <property type="entry name" value="HD_5"/>
    <property type="match status" value="1"/>
</dbReference>
<comment type="caution">
    <text evidence="3">The sequence shown here is derived from an EMBL/GenBank/DDBJ whole genome shotgun (WGS) entry which is preliminary data.</text>
</comment>
<organism evidence="3 4">
    <name type="scientific">Nocardioides antri</name>
    <dbReference type="NCBI Taxonomy" id="2607659"/>
    <lineage>
        <taxon>Bacteria</taxon>
        <taxon>Bacillati</taxon>
        <taxon>Actinomycetota</taxon>
        <taxon>Actinomycetes</taxon>
        <taxon>Propionibacteriales</taxon>
        <taxon>Nocardioidaceae</taxon>
        <taxon>Nocardioides</taxon>
    </lineage>
</organism>
<dbReference type="GO" id="GO:0006355">
    <property type="term" value="P:regulation of DNA-templated transcription"/>
    <property type="evidence" value="ECO:0007669"/>
    <property type="project" value="InterPro"/>
</dbReference>
<dbReference type="InterPro" id="IPR000792">
    <property type="entry name" value="Tscrpt_reg_LuxR_C"/>
</dbReference>
<dbReference type="PRINTS" id="PR00038">
    <property type="entry name" value="HTHLUXR"/>
</dbReference>